<name>A0A1H3HE91_9ACTN</name>
<gene>
    <name evidence="2" type="ORF">SAMN05660209_02074</name>
</gene>
<feature type="compositionally biased region" description="Basic and acidic residues" evidence="1">
    <location>
        <begin position="153"/>
        <end position="163"/>
    </location>
</feature>
<organism evidence="2 3">
    <name type="scientific">Geodermatophilus africanus</name>
    <dbReference type="NCBI Taxonomy" id="1137993"/>
    <lineage>
        <taxon>Bacteria</taxon>
        <taxon>Bacillati</taxon>
        <taxon>Actinomycetota</taxon>
        <taxon>Actinomycetes</taxon>
        <taxon>Geodermatophilales</taxon>
        <taxon>Geodermatophilaceae</taxon>
        <taxon>Geodermatophilus</taxon>
    </lineage>
</organism>
<reference evidence="3" key="1">
    <citation type="submission" date="2016-10" db="EMBL/GenBank/DDBJ databases">
        <authorList>
            <person name="Varghese N."/>
            <person name="Submissions S."/>
        </authorList>
    </citation>
    <scope>NUCLEOTIDE SEQUENCE [LARGE SCALE GENOMIC DNA]</scope>
    <source>
        <strain evidence="3">DSM 45422</strain>
    </source>
</reference>
<proteinExistence type="predicted"/>
<dbReference type="EMBL" id="FNOT01000005">
    <property type="protein sequence ID" value="SDY13903.1"/>
    <property type="molecule type" value="Genomic_DNA"/>
</dbReference>
<evidence type="ECO:0000256" key="1">
    <source>
        <dbReference type="SAM" id="MobiDB-lite"/>
    </source>
</evidence>
<keyword evidence="3" id="KW-1185">Reference proteome</keyword>
<dbReference type="Proteomes" id="UP000198921">
    <property type="component" value="Unassembled WGS sequence"/>
</dbReference>
<protein>
    <submittedName>
        <fullName evidence="2">Uncharacterized protein</fullName>
    </submittedName>
</protein>
<dbReference type="AlphaFoldDB" id="A0A1H3HE91"/>
<evidence type="ECO:0000313" key="3">
    <source>
        <dbReference type="Proteomes" id="UP000198921"/>
    </source>
</evidence>
<accession>A0A1H3HE91</accession>
<evidence type="ECO:0000313" key="2">
    <source>
        <dbReference type="EMBL" id="SDY13903.1"/>
    </source>
</evidence>
<feature type="region of interest" description="Disordered" evidence="1">
    <location>
        <begin position="148"/>
        <end position="174"/>
    </location>
</feature>
<sequence>MWLPVLAAVIGASMGALGAYLLGRARPSFALDAIEMTASFPSNATVRPDDAVEKWAKTYWKGTIPLSGISEITTEREYVEALQGTQRFLTTELDIKVPTLRQTAAAIRSAVALQDFREVEAIWTRHDDLIFEALAVPFMKGMITDVPVLEPEGPQKETDDPQEKPTLPNGRRLSCPAGEKESLILLTENFNRDIGFPLWRASSVQRPALRRFATGIAVAIARKDQKVILRITEHLADSARYRERVAKEFATVVDEALRPFMRFVAKGVMTNSGRSSYSLHRKANLFVRMRGHATAHGPTPNDLDLRMRIELPDVEGDAANRDSPVLVEAGAAIRFTAVAHEPAVRIEREEDVRKAFEGGSVKAYLTVGSTGIRNGKIKVARTPEILFRDIEQSLELGPKRRKLFAIRA</sequence>